<dbReference type="PRINTS" id="PR00313">
    <property type="entry name" value="CABNDNGRPT"/>
</dbReference>
<dbReference type="Pfam" id="PF00353">
    <property type="entry name" value="HemolysinCabind"/>
    <property type="match status" value="6"/>
</dbReference>
<feature type="region of interest" description="Disordered" evidence="3">
    <location>
        <begin position="188"/>
        <end position="229"/>
    </location>
</feature>
<dbReference type="Gene3D" id="1.20.120.20">
    <property type="entry name" value="Apolipoprotein"/>
    <property type="match status" value="1"/>
</dbReference>
<evidence type="ECO:0000259" key="4">
    <source>
        <dbReference type="Pfam" id="PF04773"/>
    </source>
</evidence>
<dbReference type="GO" id="GO:0005576">
    <property type="term" value="C:extracellular region"/>
    <property type="evidence" value="ECO:0007669"/>
    <property type="project" value="UniProtKB-SubCell"/>
</dbReference>
<evidence type="ECO:0000313" key="5">
    <source>
        <dbReference type="EMBL" id="BBD09959.1"/>
    </source>
</evidence>
<dbReference type="PANTHER" id="PTHR38340:SF1">
    <property type="entry name" value="S-LAYER PROTEIN"/>
    <property type="match status" value="1"/>
</dbReference>
<dbReference type="RefSeq" id="WP_126380952.1">
    <property type="nucleotide sequence ID" value="NZ_AP017378.1"/>
</dbReference>
<dbReference type="GO" id="GO:0005509">
    <property type="term" value="F:calcium ion binding"/>
    <property type="evidence" value="ECO:0007669"/>
    <property type="project" value="InterPro"/>
</dbReference>
<evidence type="ECO:0000256" key="3">
    <source>
        <dbReference type="SAM" id="MobiDB-lite"/>
    </source>
</evidence>
<dbReference type="InterPro" id="IPR011049">
    <property type="entry name" value="Serralysin-like_metalloprot_C"/>
</dbReference>
<sequence>MDPIGTIIAATGQITAQSAEGARPLEPGNPIYAGEVLTTGPDSSVEVKFLDDSVLSQGPNSSLTVDQYIFDPIEPSASSMLTALSKGTFRLVTGKIADNNPDGISLETPLASIGIRGTGVDLHITEAGEKYGVFQYDSLDLVVSTDQGTRFITQAGLLVDVAPSGALGAPRPYTPQEIQMFQTAAPIGSIPGLDEISPRGEEGDQGQGKGEGEGEGEGEELEEELEEVTEELEEVTEEVVEELEEVAEEMDELAEDILEEVNELGAEVADEIDEAIEGVVEAAGDTTEGEFDELADTVMDLAEGFGEVLDAFSGSDPFGATDAFGDLLAGGAGLDTIIEPVAEPATEVVEPVVEDTGDDDDDTLPASGDTVTVDGESFILQLGTDNNDTITGSSSNDMMYGRNGSDSMLGGAGDDFFIGDYHQHAEDAPTDVPNITPDSGSAGDDTMIGGAGYDQFLSGDGADKFVGYNESTDVDLTIVHTGSDNDPIEAVIFNRKLDGWDNTGTLGHNGVKVILGEELATGTAVDEWGNNDTIIGIDNIDGSLQDDSITGNSDDNDFWGDDGNDTLYGLSGEDHLGGGDGDDSIEGGADNDYLGGDEGETTGVGNDTLRGGAGDDNISGDGGNDWIEGGTGSDHMTGDAGTDTLSYEFATAAIRIDLSGSGDIGEAAGDTFNDFEVYDGSDYNDTMIGSAANAVLDGRLGNDSLQGGSGAELLDGADGIDILDAGVDSAADYFYWDDPSHGNIAESILNFDSGEDKLTFNATAFGMSTGTLDGTTFSAQAFGGAYGGSAAMGSGGPYFAYDTDINVLYYDANGDTAGGAQAIAVFTSVDDPLATDMEIVSSRADVEIIVL</sequence>
<evidence type="ECO:0000256" key="2">
    <source>
        <dbReference type="ARBA" id="ARBA00022525"/>
    </source>
</evidence>
<evidence type="ECO:0000313" key="6">
    <source>
        <dbReference type="Proteomes" id="UP000269883"/>
    </source>
</evidence>
<keyword evidence="6" id="KW-1185">Reference proteome</keyword>
<evidence type="ECO:0000256" key="1">
    <source>
        <dbReference type="ARBA" id="ARBA00004613"/>
    </source>
</evidence>
<dbReference type="OrthoDB" id="5455671at2"/>
<feature type="region of interest" description="Disordered" evidence="3">
    <location>
        <begin position="569"/>
        <end position="639"/>
    </location>
</feature>
<keyword evidence="2" id="KW-0964">Secreted</keyword>
<reference evidence="5 6" key="1">
    <citation type="journal article" date="2018" name="Sci. Adv.">
        <title>Multi-heme cytochromes provide a pathway for survival in energy-limited environments.</title>
        <authorList>
            <person name="Deng X."/>
            <person name="Dohmae N."/>
            <person name="Nealson K.H."/>
            <person name="Hashimoto K."/>
            <person name="Okamoto A."/>
        </authorList>
    </citation>
    <scope>NUCLEOTIDE SEQUENCE [LARGE SCALE GENOMIC DNA]</scope>
    <source>
        <strain evidence="5 6">IS5</strain>
    </source>
</reference>
<dbReference type="InterPro" id="IPR018511">
    <property type="entry name" value="Hemolysin-typ_Ca-bd_CS"/>
</dbReference>
<dbReference type="PROSITE" id="PS00330">
    <property type="entry name" value="HEMOLYSIN_CALCIUM"/>
    <property type="match status" value="1"/>
</dbReference>
<dbReference type="KEGG" id="dfl:DFE_3233"/>
<dbReference type="AlphaFoldDB" id="A0A2Z6B368"/>
<dbReference type="InterPro" id="IPR001343">
    <property type="entry name" value="Hemolysn_Ca-bd"/>
</dbReference>
<dbReference type="InterPro" id="IPR006860">
    <property type="entry name" value="FecR"/>
</dbReference>
<comment type="subcellular location">
    <subcellularLocation>
        <location evidence="1">Secreted</location>
    </subcellularLocation>
</comment>
<dbReference type="Gene3D" id="2.150.10.10">
    <property type="entry name" value="Serralysin-like metalloprotease, C-terminal"/>
    <property type="match status" value="4"/>
</dbReference>
<dbReference type="SUPFAM" id="SSF51120">
    <property type="entry name" value="beta-Roll"/>
    <property type="match status" value="3"/>
</dbReference>
<dbReference type="InterPro" id="IPR050557">
    <property type="entry name" value="RTX_toxin/Mannuronan_C5-epim"/>
</dbReference>
<organism evidence="5 6">
    <name type="scientific">Desulfovibrio ferrophilus</name>
    <dbReference type="NCBI Taxonomy" id="241368"/>
    <lineage>
        <taxon>Bacteria</taxon>
        <taxon>Pseudomonadati</taxon>
        <taxon>Thermodesulfobacteriota</taxon>
        <taxon>Desulfovibrionia</taxon>
        <taxon>Desulfovibrionales</taxon>
        <taxon>Desulfovibrionaceae</taxon>
        <taxon>Desulfovibrio</taxon>
    </lineage>
</organism>
<feature type="compositionally biased region" description="Acidic residues" evidence="3">
    <location>
        <begin position="213"/>
        <end position="229"/>
    </location>
</feature>
<dbReference type="Proteomes" id="UP000269883">
    <property type="component" value="Chromosome"/>
</dbReference>
<dbReference type="PANTHER" id="PTHR38340">
    <property type="entry name" value="S-LAYER PROTEIN"/>
    <property type="match status" value="1"/>
</dbReference>
<dbReference type="Pfam" id="PF04773">
    <property type="entry name" value="FecR"/>
    <property type="match status" value="1"/>
</dbReference>
<feature type="domain" description="FecR protein" evidence="4">
    <location>
        <begin position="36"/>
        <end position="125"/>
    </location>
</feature>
<gene>
    <name evidence="5" type="ORF">DFE_3233</name>
</gene>
<dbReference type="SUPFAM" id="SSF58113">
    <property type="entry name" value="Apolipoprotein A-I"/>
    <property type="match status" value="1"/>
</dbReference>
<proteinExistence type="predicted"/>
<name>A0A2Z6B368_9BACT</name>
<accession>A0A2Z6B368</accession>
<dbReference type="EMBL" id="AP017378">
    <property type="protein sequence ID" value="BBD09959.1"/>
    <property type="molecule type" value="Genomic_DNA"/>
</dbReference>
<protein>
    <submittedName>
        <fullName evidence="5">Hemolysin-type calcium-binding region</fullName>
    </submittedName>
</protein>